<evidence type="ECO:0000313" key="2">
    <source>
        <dbReference type="Proteomes" id="UP000630660"/>
    </source>
</evidence>
<dbReference type="AlphaFoldDB" id="A0A9D5K7E6"/>
<reference evidence="1" key="1">
    <citation type="submission" date="2019-11" db="EMBL/GenBank/DDBJ databases">
        <title>Microbial mats filling the niche in hypersaline microbial mats.</title>
        <authorList>
            <person name="Wong H.L."/>
            <person name="Macleod F.I."/>
            <person name="White R.A. III"/>
            <person name="Burns B.P."/>
        </authorList>
    </citation>
    <scope>NUCLEOTIDE SEQUENCE</scope>
    <source>
        <strain evidence="1">Bin_327</strain>
    </source>
</reference>
<evidence type="ECO:0000313" key="1">
    <source>
        <dbReference type="EMBL" id="MBD3363637.1"/>
    </source>
</evidence>
<accession>A0A9D5K7E6</accession>
<name>A0A9D5K7E6_UNCW3</name>
<dbReference type="Proteomes" id="UP000630660">
    <property type="component" value="Unassembled WGS sequence"/>
</dbReference>
<comment type="caution">
    <text evidence="1">The sequence shown here is derived from an EMBL/GenBank/DDBJ whole genome shotgun (WGS) entry which is preliminary data.</text>
</comment>
<organism evidence="1 2">
    <name type="scientific">candidate division WOR-3 bacterium</name>
    <dbReference type="NCBI Taxonomy" id="2052148"/>
    <lineage>
        <taxon>Bacteria</taxon>
        <taxon>Bacteria division WOR-3</taxon>
    </lineage>
</organism>
<gene>
    <name evidence="1" type="ORF">GF359_00320</name>
</gene>
<proteinExistence type="predicted"/>
<protein>
    <submittedName>
        <fullName evidence="1">Uncharacterized protein</fullName>
    </submittedName>
</protein>
<sequence length="204" mass="24660">MICLGDTAIFFQIKERGDTPKKPTEERQIRWFNEKILGKAVDQMMGSLRTFETEKELDFWNLRKQRRKIRYSTLKNKHYIVLHHSKLYVFPRECYARKSQKDETTNSFIHIMTATDWLNLCRYLVTIPDIIYYLSFREKYLKEIMDSRKEKEKWLLGRFLRSPQVPNIELDCQSLDYSKWVDNLDTKDFILEKFNLIIKSLGLV</sequence>
<dbReference type="EMBL" id="WJKJ01000009">
    <property type="protein sequence ID" value="MBD3363637.1"/>
    <property type="molecule type" value="Genomic_DNA"/>
</dbReference>